<dbReference type="PANTHER" id="PTHR15131:SF3">
    <property type="entry name" value="SNRNA-ACTIVATING PROTEIN COMPLEX SUBUNIT 1"/>
    <property type="match status" value="1"/>
</dbReference>
<organism evidence="2 3">
    <name type="scientific">Gigaspora margarita</name>
    <dbReference type="NCBI Taxonomy" id="4874"/>
    <lineage>
        <taxon>Eukaryota</taxon>
        <taxon>Fungi</taxon>
        <taxon>Fungi incertae sedis</taxon>
        <taxon>Mucoromycota</taxon>
        <taxon>Glomeromycotina</taxon>
        <taxon>Glomeromycetes</taxon>
        <taxon>Diversisporales</taxon>
        <taxon>Gigasporaceae</taxon>
        <taxon>Gigaspora</taxon>
    </lineage>
</organism>
<dbReference type="Pfam" id="PF09808">
    <property type="entry name" value="SNAPC1"/>
    <property type="match status" value="1"/>
</dbReference>
<keyword evidence="1" id="KW-0175">Coiled coil</keyword>
<feature type="coiled-coil region" evidence="1">
    <location>
        <begin position="257"/>
        <end position="284"/>
    </location>
</feature>
<dbReference type="GO" id="GO:0042795">
    <property type="term" value="P:snRNA transcription by RNA polymerase II"/>
    <property type="evidence" value="ECO:0007669"/>
    <property type="project" value="TreeGrafter"/>
</dbReference>
<dbReference type="OrthoDB" id="20127at2759"/>
<accession>A0A8H4AEM2</accession>
<proteinExistence type="predicted"/>
<name>A0A8H4AEM2_GIGMA</name>
<evidence type="ECO:0000313" key="3">
    <source>
        <dbReference type="Proteomes" id="UP000439903"/>
    </source>
</evidence>
<dbReference type="AlphaFoldDB" id="A0A8H4AEM2"/>
<protein>
    <submittedName>
        <fullName evidence="2">Small nuclear RNA activating complex, subunit SNAP43-domain-containing protein</fullName>
    </submittedName>
</protein>
<sequence length="412" mass="47927">MNPTTSTNTFKDELPVGSEVISRSALEHDIRLLIVGYQKKQSYDFTTFASVWKDYKFSLMHFACTEKIGRPTFMQALYQIILSYFSSTRLLEVKLGVLYGLYLLFFTQPDTFDKVRIRLSLKMWKSLFELYQYCQKHDIYDAEYIYEKMRADDAFEFVAVIDPCGEYGNIGKGLKRTIPNYVIEIKDELSTGPLGEFECPESLNCLDQIVNQYRLKKRKISETEEAKAASRKITRDKMNSRTEDQLVDIWSIVAPLSASDEKLADNLRSKLEQIKKERHEYLSKVDEAIYMNYNGDDSGDGNVVSNVSEKDTAFEVRNRIRTQDYRNNNRQFVPFALRATLKAMEKDTLARSFSMNAPPPPSKALSNILSKALSHHYLYQFKWDENINEALCHWINFHINNMNKPYNSEKTI</sequence>
<dbReference type="GO" id="GO:0019185">
    <property type="term" value="C:snRNA-activating protein complex"/>
    <property type="evidence" value="ECO:0007669"/>
    <property type="project" value="TreeGrafter"/>
</dbReference>
<gene>
    <name evidence="2" type="ORF">F8M41_022712</name>
</gene>
<dbReference type="Proteomes" id="UP000439903">
    <property type="component" value="Unassembled WGS sequence"/>
</dbReference>
<reference evidence="2 3" key="1">
    <citation type="journal article" date="2019" name="Environ. Microbiol.">
        <title>At the nexus of three kingdoms: the genome of the mycorrhizal fungus Gigaspora margarita provides insights into plant, endobacterial and fungal interactions.</title>
        <authorList>
            <person name="Venice F."/>
            <person name="Ghignone S."/>
            <person name="Salvioli di Fossalunga A."/>
            <person name="Amselem J."/>
            <person name="Novero M."/>
            <person name="Xianan X."/>
            <person name="Sedzielewska Toro K."/>
            <person name="Morin E."/>
            <person name="Lipzen A."/>
            <person name="Grigoriev I.V."/>
            <person name="Henrissat B."/>
            <person name="Martin F.M."/>
            <person name="Bonfante P."/>
        </authorList>
    </citation>
    <scope>NUCLEOTIDE SEQUENCE [LARGE SCALE GENOMIC DNA]</scope>
    <source>
        <strain evidence="2 3">BEG34</strain>
    </source>
</reference>
<evidence type="ECO:0000313" key="2">
    <source>
        <dbReference type="EMBL" id="KAF0486136.1"/>
    </source>
</evidence>
<dbReference type="InterPro" id="IPR019188">
    <property type="entry name" value="SNAPC1"/>
</dbReference>
<dbReference type="GO" id="GO:0042796">
    <property type="term" value="P:snRNA transcription by RNA polymerase III"/>
    <property type="evidence" value="ECO:0007669"/>
    <property type="project" value="TreeGrafter"/>
</dbReference>
<evidence type="ECO:0000256" key="1">
    <source>
        <dbReference type="SAM" id="Coils"/>
    </source>
</evidence>
<dbReference type="GO" id="GO:0043565">
    <property type="term" value="F:sequence-specific DNA binding"/>
    <property type="evidence" value="ECO:0007669"/>
    <property type="project" value="TreeGrafter"/>
</dbReference>
<dbReference type="PANTHER" id="PTHR15131">
    <property type="entry name" value="SMALL NUCLEAR RNA ACTIVATING COMPLEX, POLYPEPTIDE 1"/>
    <property type="match status" value="1"/>
</dbReference>
<comment type="caution">
    <text evidence="2">The sequence shown here is derived from an EMBL/GenBank/DDBJ whole genome shotgun (WGS) entry which is preliminary data.</text>
</comment>
<dbReference type="EMBL" id="WTPW01000714">
    <property type="protein sequence ID" value="KAF0486136.1"/>
    <property type="molecule type" value="Genomic_DNA"/>
</dbReference>
<keyword evidence="3" id="KW-1185">Reference proteome</keyword>